<proteinExistence type="predicted"/>
<gene>
    <name evidence="1" type="ORF">JT31_20060</name>
</gene>
<dbReference type="Proteomes" id="UP000029481">
    <property type="component" value="Chromosome"/>
</dbReference>
<evidence type="ECO:0000313" key="2">
    <source>
        <dbReference type="Proteomes" id="UP000029481"/>
    </source>
</evidence>
<evidence type="ECO:0000313" key="1">
    <source>
        <dbReference type="EMBL" id="AIR06828.1"/>
    </source>
</evidence>
<organism evidence="1 2">
    <name type="scientific">Cedecea neteri</name>
    <dbReference type="NCBI Taxonomy" id="158822"/>
    <lineage>
        <taxon>Bacteria</taxon>
        <taxon>Pseudomonadati</taxon>
        <taxon>Pseudomonadota</taxon>
        <taxon>Gammaproteobacteria</taxon>
        <taxon>Enterobacterales</taxon>
        <taxon>Enterobacteriaceae</taxon>
        <taxon>Cedecea</taxon>
    </lineage>
</organism>
<keyword evidence="2" id="KW-1185">Reference proteome</keyword>
<protein>
    <submittedName>
        <fullName evidence="1">Uncharacterized protein</fullName>
    </submittedName>
</protein>
<dbReference type="KEGG" id="cnt:JT31_20060"/>
<dbReference type="AlphaFoldDB" id="A0A089Q3H3"/>
<sequence>MGGRNSSALPLFTEGCECVRFNKSFTELNISRAIFPVLLENVRRHCKKIIVPVSSRQYHGMLSKAGVWAVQGQYRPVHFSHCELLLSRR</sequence>
<reference evidence="1 2" key="1">
    <citation type="submission" date="2014-09" db="EMBL/GenBank/DDBJ databases">
        <title>Cedecea neteri SSMD04 Genome Sequencing.</title>
        <authorList>
            <person name="Tan J.-Y."/>
        </authorList>
    </citation>
    <scope>NUCLEOTIDE SEQUENCE [LARGE SCALE GENOMIC DNA]</scope>
    <source>
        <strain evidence="1 2">SSMD04</strain>
    </source>
</reference>
<dbReference type="EMBL" id="CP009451">
    <property type="protein sequence ID" value="AIR06828.1"/>
    <property type="molecule type" value="Genomic_DNA"/>
</dbReference>
<accession>A0A089Q3H3</accession>
<name>A0A089Q3H3_9ENTR</name>